<dbReference type="InterPro" id="IPR006140">
    <property type="entry name" value="D-isomer_DH_NAD-bd"/>
</dbReference>
<evidence type="ECO:0000259" key="6">
    <source>
        <dbReference type="Pfam" id="PF02826"/>
    </source>
</evidence>
<proteinExistence type="inferred from homology"/>
<evidence type="ECO:0000256" key="1">
    <source>
        <dbReference type="ARBA" id="ARBA00005854"/>
    </source>
</evidence>
<evidence type="ECO:0000256" key="3">
    <source>
        <dbReference type="ARBA" id="ARBA00023027"/>
    </source>
</evidence>
<dbReference type="EMBL" id="LT841358">
    <property type="protein sequence ID" value="SMH72542.1"/>
    <property type="molecule type" value="Genomic_DNA"/>
</dbReference>
<evidence type="ECO:0000313" key="7">
    <source>
        <dbReference type="EMBL" id="SMH72542.1"/>
    </source>
</evidence>
<dbReference type="GO" id="GO:0030267">
    <property type="term" value="F:glyoxylate reductase (NADPH) activity"/>
    <property type="evidence" value="ECO:0007669"/>
    <property type="project" value="TreeGrafter"/>
</dbReference>
<dbReference type="InterPro" id="IPR029752">
    <property type="entry name" value="D-isomer_DH_CS1"/>
</dbReference>
<evidence type="ECO:0000256" key="2">
    <source>
        <dbReference type="ARBA" id="ARBA00023002"/>
    </source>
</evidence>
<name>A0A2H1FIM1_9ARCH</name>
<gene>
    <name evidence="7" type="primary">gyaR</name>
    <name evidence="7" type="ORF">NCS_30382</name>
</gene>
<dbReference type="GO" id="GO:0047964">
    <property type="term" value="F:glyoxylate reductase (NADH) activity"/>
    <property type="evidence" value="ECO:0007669"/>
    <property type="project" value="UniProtKB-EC"/>
</dbReference>
<protein>
    <submittedName>
        <fullName evidence="7">Glyoxylate reductase</fullName>
        <ecNumber evidence="7">1.1.1.26</ecNumber>
    </submittedName>
</protein>
<dbReference type="PANTHER" id="PTHR10996">
    <property type="entry name" value="2-HYDROXYACID DEHYDROGENASE-RELATED"/>
    <property type="match status" value="1"/>
</dbReference>
<dbReference type="SUPFAM" id="SSF51735">
    <property type="entry name" value="NAD(P)-binding Rossmann-fold domains"/>
    <property type="match status" value="1"/>
</dbReference>
<dbReference type="CDD" id="cd05301">
    <property type="entry name" value="GDH"/>
    <property type="match status" value="1"/>
</dbReference>
<organism evidence="7 8">
    <name type="scientific">Candidatus Nitrosotalea okcheonensis</name>
    <dbReference type="NCBI Taxonomy" id="1903276"/>
    <lineage>
        <taxon>Archaea</taxon>
        <taxon>Nitrososphaerota</taxon>
        <taxon>Nitrososphaeria</taxon>
        <taxon>Nitrosotaleales</taxon>
        <taxon>Nitrosotaleaceae</taxon>
        <taxon>Nitrosotalea</taxon>
    </lineage>
</organism>
<keyword evidence="3" id="KW-0520">NAD</keyword>
<keyword evidence="8" id="KW-1185">Reference proteome</keyword>
<sequence length="320" mass="36226">MKILLTRKLHDFAIKELRRKYDVEIHTGSIPIPKKLLISKIRDKDGLVCYPYDSIDSDVINSGTKLKAISTYSVGYDHIDTKTAARRGIIIGYTPEVLTRATADLTMALMLSLFRRIPEGDKLIRDDKWRAIFGPYEFLGTDLYKKTLGIFGMGRIGKAVAKRASGFEMDITYHNRTRLTKKEEEKLGVRYVSLDNMFRTSDVISIHAPHTTHTHEIVNLKLFSKMKKTAFLINTSRGKIINEKDLVIALKRKMFAGAGLDVFQKEPIDSKNPLTEMDNVILTPHSGSATTETRKKMAEIAIKNLILGLSGRKPIYQVKI</sequence>
<dbReference type="InterPro" id="IPR029753">
    <property type="entry name" value="D-isomer_DH_CS"/>
</dbReference>
<dbReference type="RefSeq" id="WP_157928288.1">
    <property type="nucleotide sequence ID" value="NZ_LT841358.1"/>
</dbReference>
<dbReference type="FunFam" id="3.40.50.720:FF:000203">
    <property type="entry name" value="D-3-phosphoglycerate dehydrogenase (SerA)"/>
    <property type="match status" value="1"/>
</dbReference>
<dbReference type="AlphaFoldDB" id="A0A2H1FIM1"/>
<dbReference type="GO" id="GO:0016618">
    <property type="term" value="F:hydroxypyruvate reductase [NAD(P)H] activity"/>
    <property type="evidence" value="ECO:0007669"/>
    <property type="project" value="TreeGrafter"/>
</dbReference>
<evidence type="ECO:0000256" key="4">
    <source>
        <dbReference type="RuleBase" id="RU003719"/>
    </source>
</evidence>
<dbReference type="InterPro" id="IPR050223">
    <property type="entry name" value="D-isomer_2-hydroxyacid_DH"/>
</dbReference>
<dbReference type="OrthoDB" id="7437at2157"/>
<dbReference type="PANTHER" id="PTHR10996:SF283">
    <property type="entry name" value="GLYOXYLATE_HYDROXYPYRUVATE REDUCTASE B"/>
    <property type="match status" value="1"/>
</dbReference>
<dbReference type="Pfam" id="PF00389">
    <property type="entry name" value="2-Hacid_dh"/>
    <property type="match status" value="1"/>
</dbReference>
<comment type="similarity">
    <text evidence="1 4">Belongs to the D-isomer specific 2-hydroxyacid dehydrogenase family.</text>
</comment>
<accession>A0A2H1FIM1</accession>
<dbReference type="GO" id="GO:0005829">
    <property type="term" value="C:cytosol"/>
    <property type="evidence" value="ECO:0007669"/>
    <property type="project" value="TreeGrafter"/>
</dbReference>
<dbReference type="PROSITE" id="PS00670">
    <property type="entry name" value="D_2_HYDROXYACID_DH_2"/>
    <property type="match status" value="1"/>
</dbReference>
<dbReference type="SUPFAM" id="SSF52283">
    <property type="entry name" value="Formate/glycerate dehydrogenase catalytic domain-like"/>
    <property type="match status" value="1"/>
</dbReference>
<dbReference type="Proteomes" id="UP000230607">
    <property type="component" value="Chromosome 1"/>
</dbReference>
<dbReference type="InterPro" id="IPR036291">
    <property type="entry name" value="NAD(P)-bd_dom_sf"/>
</dbReference>
<dbReference type="PROSITE" id="PS00671">
    <property type="entry name" value="D_2_HYDROXYACID_DH_3"/>
    <property type="match status" value="1"/>
</dbReference>
<dbReference type="EC" id="1.1.1.26" evidence="7"/>
<evidence type="ECO:0000259" key="5">
    <source>
        <dbReference type="Pfam" id="PF00389"/>
    </source>
</evidence>
<dbReference type="PROSITE" id="PS00065">
    <property type="entry name" value="D_2_HYDROXYACID_DH_1"/>
    <property type="match status" value="1"/>
</dbReference>
<dbReference type="Gene3D" id="3.40.50.720">
    <property type="entry name" value="NAD(P)-binding Rossmann-like Domain"/>
    <property type="match status" value="2"/>
</dbReference>
<feature type="domain" description="D-isomer specific 2-hydroxyacid dehydrogenase NAD-binding" evidence="6">
    <location>
        <begin position="107"/>
        <end position="287"/>
    </location>
</feature>
<reference evidence="8" key="1">
    <citation type="submission" date="2017-03" db="EMBL/GenBank/DDBJ databases">
        <authorList>
            <person name="Herbold C."/>
        </authorList>
    </citation>
    <scope>NUCLEOTIDE SEQUENCE [LARGE SCALE GENOMIC DNA]</scope>
</reference>
<evidence type="ECO:0000313" key="8">
    <source>
        <dbReference type="Proteomes" id="UP000230607"/>
    </source>
</evidence>
<keyword evidence="2 4" id="KW-0560">Oxidoreductase</keyword>
<dbReference type="InterPro" id="IPR006139">
    <property type="entry name" value="D-isomer_2_OHA_DH_cat_dom"/>
</dbReference>
<feature type="domain" description="D-isomer specific 2-hydroxyacid dehydrogenase catalytic" evidence="5">
    <location>
        <begin position="3"/>
        <end position="318"/>
    </location>
</feature>
<dbReference type="GO" id="GO:0051287">
    <property type="term" value="F:NAD binding"/>
    <property type="evidence" value="ECO:0007669"/>
    <property type="project" value="InterPro"/>
</dbReference>
<dbReference type="Pfam" id="PF02826">
    <property type="entry name" value="2-Hacid_dh_C"/>
    <property type="match status" value="1"/>
</dbReference>